<keyword evidence="1" id="KW-0812">Transmembrane</keyword>
<evidence type="ECO:0000313" key="4">
    <source>
        <dbReference type="Proteomes" id="UP000218676"/>
    </source>
</evidence>
<organism evidence="3 5">
    <name type="scientific">Photobacterium damsela subsp. piscicida</name>
    <name type="common">Pasteurella piscicida</name>
    <dbReference type="NCBI Taxonomy" id="38294"/>
    <lineage>
        <taxon>Bacteria</taxon>
        <taxon>Pseudomonadati</taxon>
        <taxon>Pseudomonadota</taxon>
        <taxon>Gammaproteobacteria</taxon>
        <taxon>Vibrionales</taxon>
        <taxon>Vibrionaceae</taxon>
        <taxon>Photobacterium</taxon>
    </lineage>
</organism>
<keyword evidence="1" id="KW-1133">Transmembrane helix</keyword>
<dbReference type="Proteomes" id="UP000218676">
    <property type="component" value="Chromosome 1"/>
</dbReference>
<feature type="transmembrane region" description="Helical" evidence="1">
    <location>
        <begin position="100"/>
        <end position="123"/>
    </location>
</feature>
<evidence type="ECO:0000313" key="2">
    <source>
        <dbReference type="EMBL" id="BAX52159.1"/>
    </source>
</evidence>
<reference evidence="4" key="2">
    <citation type="submission" date="2017-05" db="EMBL/GenBank/DDBJ databases">
        <title>Whole genome sequence of fish pathogenic bacteria, Photobacterium damselae subsp. piscicida, strain 91-197, isolated from hybrid striped bass (Morone sp.) in USA.</title>
        <authorList>
            <person name="Teru Y."/>
            <person name="Hikima J."/>
            <person name="Kono T."/>
            <person name="Sakai M."/>
            <person name="Takano T."/>
            <person name="Hawke J.P."/>
            <person name="Takeyama H."/>
            <person name="Aoki T."/>
        </authorList>
    </citation>
    <scope>NUCLEOTIDE SEQUENCE [LARGE SCALE GENOMIC DNA]</scope>
    <source>
        <strain evidence="4">91-197</strain>
    </source>
</reference>
<feature type="transmembrane region" description="Helical" evidence="1">
    <location>
        <begin position="72"/>
        <end position="94"/>
    </location>
</feature>
<sequence length="137" mass="14966">MGQDSPAGRRKAMAARVLAVLVILCLIRNIDSFAIIFKYNQVGIVPSVIGILVLLSGVGASIGLLRGKMWGFMPLYFFLPASTLFLGMSILPVLPSLFPISIRSFVVLGLNSVVLIYSVFLLLRMMEPNVLIDHEDS</sequence>
<dbReference type="EMBL" id="CP061854">
    <property type="protein sequence ID" value="QOD55948.1"/>
    <property type="molecule type" value="Genomic_DNA"/>
</dbReference>
<evidence type="ECO:0000313" key="3">
    <source>
        <dbReference type="EMBL" id="QOD55948.1"/>
    </source>
</evidence>
<dbReference type="Proteomes" id="UP000516656">
    <property type="component" value="Chromosome 1"/>
</dbReference>
<evidence type="ECO:0000313" key="5">
    <source>
        <dbReference type="Proteomes" id="UP000516656"/>
    </source>
</evidence>
<dbReference type="EMBL" id="AP018045">
    <property type="protein sequence ID" value="BAX52159.1"/>
    <property type="molecule type" value="Genomic_DNA"/>
</dbReference>
<evidence type="ECO:0000256" key="1">
    <source>
        <dbReference type="SAM" id="Phobius"/>
    </source>
</evidence>
<name>A0A1V1V9E5_PHODP</name>
<dbReference type="RefSeq" id="WP_086957656.1">
    <property type="nucleotide sequence ID" value="NZ_AP018045.1"/>
</dbReference>
<dbReference type="AlphaFoldDB" id="A0A1V1V9E5"/>
<feature type="transmembrane region" description="Helical" evidence="1">
    <location>
        <begin position="42"/>
        <end position="65"/>
    </location>
</feature>
<reference evidence="3 5" key="3">
    <citation type="submission" date="2020-09" db="EMBL/GenBank/DDBJ databases">
        <title>Complete, closed and curated genome sequences of Photobacterium damselae subsp. piscicida isolates from Australia indicate localised evolution and additional plasmid-borne pathogenicity mechanisms.</title>
        <authorList>
            <person name="Baseggio L."/>
            <person name="Silayeva O."/>
            <person name="Buller N."/>
            <person name="Landos M."/>
            <person name="Engelstaedter J."/>
            <person name="Barnes A.C."/>
        </authorList>
    </citation>
    <scope>NUCLEOTIDE SEQUENCE [LARGE SCALE GENOMIC DNA]</scope>
    <source>
        <strain evidence="3 5">AS-16-0540-1</strain>
    </source>
</reference>
<proteinExistence type="predicted"/>
<gene>
    <name evidence="3" type="ORF">IC627_11780</name>
    <name evidence="2" type="ORF">PDPUS_1_00785</name>
</gene>
<protein>
    <submittedName>
        <fullName evidence="3">Uncharacterized protein</fullName>
    </submittedName>
</protein>
<keyword evidence="1" id="KW-0472">Membrane</keyword>
<accession>A0A1V1V9E5</accession>
<reference evidence="2" key="1">
    <citation type="journal article" date="2017" name="Genome Announc.">
        <title>Whole-Genome Sequence of Photobacterium damselae subsp. piscicida Strain 91-197, Isolated from Hybrid Striped Bass (Morone sp.) in the United States.</title>
        <authorList>
            <person name="Teru Y."/>
            <person name="Hikima J."/>
            <person name="Kono T."/>
            <person name="Sakai M."/>
            <person name="Takano T."/>
            <person name="Hawke J.P."/>
            <person name="Takeyama H."/>
            <person name="Aoki T."/>
        </authorList>
    </citation>
    <scope>NUCLEOTIDE SEQUENCE</scope>
    <source>
        <strain evidence="2">91-197</strain>
    </source>
</reference>